<name>A0A812BFF0_ACAPH</name>
<dbReference type="Pfam" id="PF14936">
    <property type="entry name" value="p53-inducible11"/>
    <property type="match status" value="1"/>
</dbReference>
<evidence type="ECO:0000256" key="9">
    <source>
        <dbReference type="SAM" id="Phobius"/>
    </source>
</evidence>
<keyword evidence="3" id="KW-0597">Phosphoprotein</keyword>
<evidence type="ECO:0000256" key="4">
    <source>
        <dbReference type="ARBA" id="ARBA00022692"/>
    </source>
</evidence>
<evidence type="ECO:0000256" key="1">
    <source>
        <dbReference type="ARBA" id="ARBA00004141"/>
    </source>
</evidence>
<feature type="region of interest" description="Disordered" evidence="8">
    <location>
        <begin position="1"/>
        <end position="24"/>
    </location>
</feature>
<evidence type="ECO:0000256" key="2">
    <source>
        <dbReference type="ARBA" id="ARBA00019449"/>
    </source>
</evidence>
<proteinExistence type="predicted"/>
<feature type="transmembrane region" description="Helical" evidence="9">
    <location>
        <begin position="68"/>
        <end position="88"/>
    </location>
</feature>
<dbReference type="PANTHER" id="PTHR31584">
    <property type="entry name" value="TUMOR PROTEIN P53-INDUCIBLE PROTEIN 11"/>
    <property type="match status" value="1"/>
</dbReference>
<accession>A0A812BFF0</accession>
<comment type="caution">
    <text evidence="10">The sequence shown here is derived from an EMBL/GenBank/DDBJ whole genome shotgun (WGS) entry which is preliminary data.</text>
</comment>
<keyword evidence="4 9" id="KW-0812">Transmembrane</keyword>
<evidence type="ECO:0000256" key="6">
    <source>
        <dbReference type="ARBA" id="ARBA00023136"/>
    </source>
</evidence>
<feature type="compositionally biased region" description="Low complexity" evidence="8">
    <location>
        <begin position="1"/>
        <end position="13"/>
    </location>
</feature>
<dbReference type="AlphaFoldDB" id="A0A812BFF0"/>
<organism evidence="10 11">
    <name type="scientific">Acanthosepion pharaonis</name>
    <name type="common">Pharaoh cuttlefish</name>
    <name type="synonym">Sepia pharaonis</name>
    <dbReference type="NCBI Taxonomy" id="158019"/>
    <lineage>
        <taxon>Eukaryota</taxon>
        <taxon>Metazoa</taxon>
        <taxon>Spiralia</taxon>
        <taxon>Lophotrochozoa</taxon>
        <taxon>Mollusca</taxon>
        <taxon>Cephalopoda</taxon>
        <taxon>Coleoidea</taxon>
        <taxon>Decapodiformes</taxon>
        <taxon>Sepiida</taxon>
        <taxon>Sepiina</taxon>
        <taxon>Sepiidae</taxon>
        <taxon>Acanthosepion</taxon>
    </lineage>
</organism>
<evidence type="ECO:0000256" key="7">
    <source>
        <dbReference type="ARBA" id="ARBA00032100"/>
    </source>
</evidence>
<protein>
    <recommendedName>
        <fullName evidence="2">Tumor protein p53-inducible protein 11</fullName>
    </recommendedName>
    <alternativeName>
        <fullName evidence="7">p53-induced gene 11 protein</fullName>
    </alternativeName>
</protein>
<dbReference type="OrthoDB" id="6243248at2759"/>
<reference evidence="10" key="1">
    <citation type="submission" date="2021-01" db="EMBL/GenBank/DDBJ databases">
        <authorList>
            <person name="Li R."/>
            <person name="Bekaert M."/>
        </authorList>
    </citation>
    <scope>NUCLEOTIDE SEQUENCE</scope>
    <source>
        <strain evidence="10">Farmed</strain>
    </source>
</reference>
<dbReference type="Proteomes" id="UP000597762">
    <property type="component" value="Unassembled WGS sequence"/>
</dbReference>
<feature type="transmembrane region" description="Helical" evidence="9">
    <location>
        <begin position="138"/>
        <end position="162"/>
    </location>
</feature>
<sequence length="204" mass="22958">MQTVTSPTVTTPTLNTKHSSGDLHSRLKSRKLLGVGETDDGDVHRSKLSQILGHSDQLYVRLPNGLRVWQFMLALLFTVIAAWALIFPQNLYETTIHAVEHQCVTLPVRFYGAALLSLAWVFWSTLHAIDRDVIKTSLLTSIIYFTAHVLVTSVFMMLSTLTDTTSPIMLLVCAVIIISPSCYFYWAVNKEGRSKEGQGYHRFQ</sequence>
<evidence type="ECO:0000313" key="10">
    <source>
        <dbReference type="EMBL" id="CAE1178291.1"/>
    </source>
</evidence>
<comment type="subcellular location">
    <subcellularLocation>
        <location evidence="1">Membrane</location>
        <topology evidence="1">Multi-pass membrane protein</topology>
    </subcellularLocation>
</comment>
<evidence type="ECO:0000256" key="3">
    <source>
        <dbReference type="ARBA" id="ARBA00022553"/>
    </source>
</evidence>
<feature type="transmembrane region" description="Helical" evidence="9">
    <location>
        <begin position="108"/>
        <end position="126"/>
    </location>
</feature>
<feature type="transmembrane region" description="Helical" evidence="9">
    <location>
        <begin position="168"/>
        <end position="188"/>
    </location>
</feature>
<keyword evidence="5 9" id="KW-1133">Transmembrane helix</keyword>
<keyword evidence="11" id="KW-1185">Reference proteome</keyword>
<evidence type="ECO:0000256" key="8">
    <source>
        <dbReference type="SAM" id="MobiDB-lite"/>
    </source>
</evidence>
<dbReference type="EMBL" id="CAHIKZ030000524">
    <property type="protein sequence ID" value="CAE1178291.1"/>
    <property type="molecule type" value="Genomic_DNA"/>
</dbReference>
<dbReference type="InterPro" id="IPR028266">
    <property type="entry name" value="TP53I11"/>
</dbReference>
<gene>
    <name evidence="10" type="ORF">SPHA_15118</name>
</gene>
<evidence type="ECO:0000313" key="11">
    <source>
        <dbReference type="Proteomes" id="UP000597762"/>
    </source>
</evidence>
<keyword evidence="6 9" id="KW-0472">Membrane</keyword>
<evidence type="ECO:0000256" key="5">
    <source>
        <dbReference type="ARBA" id="ARBA00022989"/>
    </source>
</evidence>
<dbReference type="PANTHER" id="PTHR31584:SF1">
    <property type="entry name" value="TUMOR PROTEIN P53-INDUCIBLE PROTEIN 11"/>
    <property type="match status" value="1"/>
</dbReference>
<dbReference type="GO" id="GO:0016020">
    <property type="term" value="C:membrane"/>
    <property type="evidence" value="ECO:0007669"/>
    <property type="project" value="UniProtKB-SubCell"/>
</dbReference>